<comment type="caution">
    <text evidence="1">The sequence shown here is derived from an EMBL/GenBank/DDBJ whole genome shotgun (WGS) entry which is preliminary data.</text>
</comment>
<reference evidence="1 2" key="1">
    <citation type="journal article" date="2016" name="Nat. Commun.">
        <title>Thousands of microbial genomes shed light on interconnected biogeochemical processes in an aquifer system.</title>
        <authorList>
            <person name="Anantharaman K."/>
            <person name="Brown C.T."/>
            <person name="Hug L.A."/>
            <person name="Sharon I."/>
            <person name="Castelle C.J."/>
            <person name="Probst A.J."/>
            <person name="Thomas B.C."/>
            <person name="Singh A."/>
            <person name="Wilkins M.J."/>
            <person name="Karaoz U."/>
            <person name="Brodie E.L."/>
            <person name="Williams K.H."/>
            <person name="Hubbard S.S."/>
            <person name="Banfield J.F."/>
        </authorList>
    </citation>
    <scope>NUCLEOTIDE SEQUENCE [LARGE SCALE GENOMIC DNA]</scope>
</reference>
<name>A0A1G1WP90_9BACT</name>
<organism evidence="1 2">
    <name type="scientific">Candidatus Woykebacteria bacterium RIFCSPHIGHO2_02_FULL_43_16b</name>
    <dbReference type="NCBI Taxonomy" id="1802601"/>
    <lineage>
        <taxon>Bacteria</taxon>
        <taxon>Candidatus Woykeibacteriota</taxon>
    </lineage>
</organism>
<gene>
    <name evidence="1" type="ORF">A3J50_04500</name>
</gene>
<protein>
    <submittedName>
        <fullName evidence="1">Uncharacterized protein</fullName>
    </submittedName>
</protein>
<dbReference type="AlphaFoldDB" id="A0A1G1WP90"/>
<proteinExistence type="predicted"/>
<evidence type="ECO:0000313" key="2">
    <source>
        <dbReference type="Proteomes" id="UP000177821"/>
    </source>
</evidence>
<accession>A0A1G1WP90</accession>
<sequence length="68" mass="7646">MGTTTAIFIKLPESDFRIAKSYLKSKPATRSFKPKVAGVWGNTNWHAIPPLKKSQVVKIPEFTQSHSF</sequence>
<evidence type="ECO:0000313" key="1">
    <source>
        <dbReference type="EMBL" id="OGY29503.1"/>
    </source>
</evidence>
<dbReference type="Proteomes" id="UP000177821">
    <property type="component" value="Unassembled WGS sequence"/>
</dbReference>
<dbReference type="EMBL" id="MHCX01000022">
    <property type="protein sequence ID" value="OGY29503.1"/>
    <property type="molecule type" value="Genomic_DNA"/>
</dbReference>